<evidence type="ECO:0000313" key="1">
    <source>
        <dbReference type="EMBL" id="JAE07558.1"/>
    </source>
</evidence>
<dbReference type="AlphaFoldDB" id="A0A0A9FH25"/>
<accession>A0A0A9FH25</accession>
<proteinExistence type="predicted"/>
<protein>
    <submittedName>
        <fullName evidence="1">Uncharacterized protein</fullName>
    </submittedName>
</protein>
<dbReference type="EMBL" id="GBRH01190338">
    <property type="protein sequence ID" value="JAE07558.1"/>
    <property type="molecule type" value="Transcribed_RNA"/>
</dbReference>
<organism evidence="1">
    <name type="scientific">Arundo donax</name>
    <name type="common">Giant reed</name>
    <name type="synonym">Donax arundinaceus</name>
    <dbReference type="NCBI Taxonomy" id="35708"/>
    <lineage>
        <taxon>Eukaryota</taxon>
        <taxon>Viridiplantae</taxon>
        <taxon>Streptophyta</taxon>
        <taxon>Embryophyta</taxon>
        <taxon>Tracheophyta</taxon>
        <taxon>Spermatophyta</taxon>
        <taxon>Magnoliopsida</taxon>
        <taxon>Liliopsida</taxon>
        <taxon>Poales</taxon>
        <taxon>Poaceae</taxon>
        <taxon>PACMAD clade</taxon>
        <taxon>Arundinoideae</taxon>
        <taxon>Arundineae</taxon>
        <taxon>Arundo</taxon>
    </lineage>
</organism>
<name>A0A0A9FH25_ARUDO</name>
<reference evidence="1" key="1">
    <citation type="submission" date="2014-09" db="EMBL/GenBank/DDBJ databases">
        <authorList>
            <person name="Magalhaes I.L.F."/>
            <person name="Oliveira U."/>
            <person name="Santos F.R."/>
            <person name="Vidigal T.H.D.A."/>
            <person name="Brescovit A.D."/>
            <person name="Santos A.J."/>
        </authorList>
    </citation>
    <scope>NUCLEOTIDE SEQUENCE</scope>
    <source>
        <tissue evidence="1">Shoot tissue taken approximately 20 cm above the soil surface</tissue>
    </source>
</reference>
<reference evidence="1" key="2">
    <citation type="journal article" date="2015" name="Data Brief">
        <title>Shoot transcriptome of the giant reed, Arundo donax.</title>
        <authorList>
            <person name="Barrero R.A."/>
            <person name="Guerrero F.D."/>
            <person name="Moolhuijzen P."/>
            <person name="Goolsby J.A."/>
            <person name="Tidwell J."/>
            <person name="Bellgard S.E."/>
            <person name="Bellgard M.I."/>
        </authorList>
    </citation>
    <scope>NUCLEOTIDE SEQUENCE</scope>
    <source>
        <tissue evidence="1">Shoot tissue taken approximately 20 cm above the soil surface</tissue>
    </source>
</reference>
<sequence length="38" mass="4604">MLNQRLPIYCHSSHSFLRWQALYRGLLDSNRQRMFAHG</sequence>